<reference evidence="3" key="1">
    <citation type="journal article" date="2019" name="Int. J. Syst. Evol. Microbiol.">
        <title>The Global Catalogue of Microorganisms (GCM) 10K type strain sequencing project: providing services to taxonomists for standard genome sequencing and annotation.</title>
        <authorList>
            <consortium name="The Broad Institute Genomics Platform"/>
            <consortium name="The Broad Institute Genome Sequencing Center for Infectious Disease"/>
            <person name="Wu L."/>
            <person name="Ma J."/>
        </authorList>
    </citation>
    <scope>NUCLEOTIDE SEQUENCE [LARGE SCALE GENOMIC DNA]</scope>
    <source>
        <strain evidence="3">CCUG 54522</strain>
    </source>
</reference>
<comment type="caution">
    <text evidence="2">The sequence shown here is derived from an EMBL/GenBank/DDBJ whole genome shotgun (WGS) entry which is preliminary data.</text>
</comment>
<sequence>MPGAVYQGVKVRGAAAGAVVAIAALASGCLSTADCASAGQVAMSCAAGVEYDGHFYQAWSDRLPVARGELLGEATYPDCDDGGGGCSGPAEPTRVWEMRGASPDTLLVGREQGQDGWVVFARLGVDPDDYYRLVNGVWQLRKVPRNG</sequence>
<accession>A0ABW1LFS7</accession>
<dbReference type="Pfam" id="PF19797">
    <property type="entry name" value="DUF6281"/>
    <property type="match status" value="1"/>
</dbReference>
<evidence type="ECO:0000256" key="1">
    <source>
        <dbReference type="SAM" id="SignalP"/>
    </source>
</evidence>
<feature type="signal peptide" evidence="1">
    <location>
        <begin position="1"/>
        <end position="26"/>
    </location>
</feature>
<keyword evidence="1" id="KW-0732">Signal</keyword>
<dbReference type="RefSeq" id="WP_379150510.1">
    <property type="nucleotide sequence ID" value="NZ_JBHSRJ010000002.1"/>
</dbReference>
<keyword evidence="3" id="KW-1185">Reference proteome</keyword>
<name>A0ABW1LFS7_9ACTN</name>
<dbReference type="EMBL" id="JBHSRJ010000002">
    <property type="protein sequence ID" value="MFC6042186.1"/>
    <property type="molecule type" value="Genomic_DNA"/>
</dbReference>
<proteinExistence type="predicted"/>
<evidence type="ECO:0000313" key="2">
    <source>
        <dbReference type="EMBL" id="MFC6042186.1"/>
    </source>
</evidence>
<gene>
    <name evidence="2" type="ORF">ACFPYL_03835</name>
</gene>
<feature type="chain" id="PRO_5045103180" evidence="1">
    <location>
        <begin position="27"/>
        <end position="147"/>
    </location>
</feature>
<dbReference type="InterPro" id="IPR046248">
    <property type="entry name" value="DUF6281"/>
</dbReference>
<dbReference type="Proteomes" id="UP001596135">
    <property type="component" value="Unassembled WGS sequence"/>
</dbReference>
<organism evidence="2 3">
    <name type="scientific">Nocardioides hankookensis</name>
    <dbReference type="NCBI Taxonomy" id="443157"/>
    <lineage>
        <taxon>Bacteria</taxon>
        <taxon>Bacillati</taxon>
        <taxon>Actinomycetota</taxon>
        <taxon>Actinomycetes</taxon>
        <taxon>Propionibacteriales</taxon>
        <taxon>Nocardioidaceae</taxon>
        <taxon>Nocardioides</taxon>
    </lineage>
</organism>
<evidence type="ECO:0000313" key="3">
    <source>
        <dbReference type="Proteomes" id="UP001596135"/>
    </source>
</evidence>
<protein>
    <submittedName>
        <fullName evidence="2">DUF6281 family protein</fullName>
    </submittedName>
</protein>